<dbReference type="Gene3D" id="1.25.40.20">
    <property type="entry name" value="Ankyrin repeat-containing domain"/>
    <property type="match status" value="5"/>
</dbReference>
<feature type="repeat" description="ANK" evidence="3">
    <location>
        <begin position="764"/>
        <end position="797"/>
    </location>
</feature>
<keyword evidence="1" id="KW-0677">Repeat</keyword>
<dbReference type="InterPro" id="IPR056884">
    <property type="entry name" value="NPHP3-like_N"/>
</dbReference>
<accession>A0A9P9AWN7</accession>
<dbReference type="OrthoDB" id="448455at2759"/>
<comment type="caution">
    <text evidence="6">The sequence shown here is derived from an EMBL/GenBank/DDBJ whole genome shotgun (WGS) entry which is preliminary data.</text>
</comment>
<dbReference type="SUPFAM" id="SSF52540">
    <property type="entry name" value="P-loop containing nucleoside triphosphate hydrolases"/>
    <property type="match status" value="1"/>
</dbReference>
<dbReference type="Pfam" id="PF13637">
    <property type="entry name" value="Ank_4"/>
    <property type="match status" value="1"/>
</dbReference>
<proteinExistence type="predicted"/>
<evidence type="ECO:0000256" key="2">
    <source>
        <dbReference type="ARBA" id="ARBA00023043"/>
    </source>
</evidence>
<sequence>MDPLSVIANVLAVMELCAKTVKYLNQVREGPKECARLKAEVRSTEGVLRTFWEIVQDAEEGGEDWSSTIRSMNTKWGPLEQLQHSLTSLNVQLEKAAPKGGLKGLGKSLLWPLKQTAVEDLVKAIDRQKSLLMLAVENDHLSLSKQIHDDTKIIRADTMAVKEGVQRLNQGQDEQERREVIDWLAALEYSKAQSDFISRRQKGTGEWLIESKQFSLWADGSGETLFCPGMPGAGKTMITAIVVDHLCNKYDPDYTVGIAYVYCNFRQQHEQQPIDLLLSMLRQLVQKQRSVPDEVHELWSSYRYKRARPTFEEVFSVLQYTVGDFSKTYIVVDALDECCQASDSDRMKFLSALSQLQTKAEANVFATSRFIPNIERAFDGSPTLEIRATKHDVQRYMEGNISRLPGFVARNVELQKEIKDKITQAVHGMFLLAKLYMDSLIGKKSPKAIRISLNKILEVEEHKGYDHAYNEAMYRINGHVADSRELASQVLSWISCARRHLTTSELQHALAVEMESAGLDEENIPDIEDIVSVCAGLVTVDTLSDTVRLVHYTTQEYFDRNWSHWFPDATKNITTVCATYLSFETFETGPSQTDEDFENRLHENSLYDYAARNWGHHARKCSEDSEELILDLLEDESKVAAASQVLMSLRGFAGYSQVVPGSQTGMHLAAYFGLTDIIKTLLGRGYSGIDSNSFGQTPLWWAAKNGHEDAVRLLLTLDGVNVNARDSEYRQTPLWCAIDNGHDGVVALLLDRNEIDANSTDPEFGRTPLSWAARMGRVAVVKLLLAKDGVNVNSKDALYGDTALSWAARGGHKEVVQLLLAKPNIDINCKETEYQQTPLSWAARNGHDEIVKILLARNDVEMNALDEAEATPLTWAARRGNKGAVKLLLKNTKVKVSHQDIHGVSPLAWATGNGHEEVAETILENMFGAQILEGSPEDLDNRSLLSAARKGDTCPVKILLDKLSINVNYRDKFGWTPLLWAARNGHERVVRLLLGKGDTDVNIKDSFDQTPLWWAARGGHDAVVKLLLAIPSINPNPRVTNPLDRGETPLSRAARDGQEAVVRLFLERPVVDVNANDIYFRTPVLWAAREGHNAVVKMLLVREDVEVNARDKYGRTALTWAAREGREGSARLLLACKRVDPESVDVYGRRPLSWAEEHGHEAVARLLRLRRSVSE</sequence>
<evidence type="ECO:0000256" key="1">
    <source>
        <dbReference type="ARBA" id="ARBA00022737"/>
    </source>
</evidence>
<evidence type="ECO:0000259" key="4">
    <source>
        <dbReference type="Pfam" id="PF22939"/>
    </source>
</evidence>
<keyword evidence="2 3" id="KW-0040">ANK repeat</keyword>
<evidence type="ECO:0000313" key="7">
    <source>
        <dbReference type="Proteomes" id="UP000777438"/>
    </source>
</evidence>
<dbReference type="Pfam" id="PF12796">
    <property type="entry name" value="Ank_2"/>
    <property type="match status" value="4"/>
</dbReference>
<feature type="repeat" description="ANK" evidence="3">
    <location>
        <begin position="973"/>
        <end position="997"/>
    </location>
</feature>
<dbReference type="PROSITE" id="PS50088">
    <property type="entry name" value="ANK_REPEAT"/>
    <property type="match status" value="4"/>
</dbReference>
<dbReference type="Pfam" id="PF00023">
    <property type="entry name" value="Ank"/>
    <property type="match status" value="1"/>
</dbReference>
<dbReference type="SUPFAM" id="SSF48403">
    <property type="entry name" value="Ankyrin repeat"/>
    <property type="match status" value="2"/>
</dbReference>
<feature type="domain" description="Nephrocystin 3-like N-terminal" evidence="5">
    <location>
        <begin position="203"/>
        <end position="369"/>
    </location>
</feature>
<dbReference type="Proteomes" id="UP000777438">
    <property type="component" value="Unassembled WGS sequence"/>
</dbReference>
<organism evidence="6 7">
    <name type="scientific">Thelonectria olida</name>
    <dbReference type="NCBI Taxonomy" id="1576542"/>
    <lineage>
        <taxon>Eukaryota</taxon>
        <taxon>Fungi</taxon>
        <taxon>Dikarya</taxon>
        <taxon>Ascomycota</taxon>
        <taxon>Pezizomycotina</taxon>
        <taxon>Sordariomycetes</taxon>
        <taxon>Hypocreomycetidae</taxon>
        <taxon>Hypocreales</taxon>
        <taxon>Nectriaceae</taxon>
        <taxon>Thelonectria</taxon>
    </lineage>
</organism>
<gene>
    <name evidence="6" type="ORF">B0T10DRAFT_578720</name>
</gene>
<dbReference type="PROSITE" id="PS50297">
    <property type="entry name" value="ANK_REP_REGION"/>
    <property type="match status" value="4"/>
</dbReference>
<evidence type="ECO:0000256" key="3">
    <source>
        <dbReference type="PROSITE-ProRule" id="PRU00023"/>
    </source>
</evidence>
<feature type="repeat" description="ANK" evidence="3">
    <location>
        <begin position="694"/>
        <end position="727"/>
    </location>
</feature>
<protein>
    <submittedName>
        <fullName evidence="6">Ankyrin repeat-containing domain protein</fullName>
    </submittedName>
</protein>
<dbReference type="SMART" id="SM00248">
    <property type="entry name" value="ANK"/>
    <property type="match status" value="15"/>
</dbReference>
<name>A0A9P9AWN7_9HYPO</name>
<feature type="repeat" description="ANK" evidence="3">
    <location>
        <begin position="799"/>
        <end position="820"/>
    </location>
</feature>
<dbReference type="PANTHER" id="PTHR24173">
    <property type="entry name" value="ANKYRIN REPEAT CONTAINING"/>
    <property type="match status" value="1"/>
</dbReference>
<dbReference type="Gene3D" id="3.40.50.300">
    <property type="entry name" value="P-loop containing nucleotide triphosphate hydrolases"/>
    <property type="match status" value="1"/>
</dbReference>
<dbReference type="EMBL" id="JAGPYM010000002">
    <property type="protein sequence ID" value="KAH6898864.1"/>
    <property type="molecule type" value="Genomic_DNA"/>
</dbReference>
<feature type="domain" description="GPI inositol-deacylase winged helix" evidence="4">
    <location>
        <begin position="482"/>
        <end position="558"/>
    </location>
</feature>
<dbReference type="InterPro" id="IPR054471">
    <property type="entry name" value="GPIID_WHD"/>
</dbReference>
<keyword evidence="7" id="KW-1185">Reference proteome</keyword>
<dbReference type="Pfam" id="PF24883">
    <property type="entry name" value="NPHP3_N"/>
    <property type="match status" value="1"/>
</dbReference>
<reference evidence="6 7" key="1">
    <citation type="journal article" date="2021" name="Nat. Commun.">
        <title>Genetic determinants of endophytism in the Arabidopsis root mycobiome.</title>
        <authorList>
            <person name="Mesny F."/>
            <person name="Miyauchi S."/>
            <person name="Thiergart T."/>
            <person name="Pickel B."/>
            <person name="Atanasova L."/>
            <person name="Karlsson M."/>
            <person name="Huettel B."/>
            <person name="Barry K.W."/>
            <person name="Haridas S."/>
            <person name="Chen C."/>
            <person name="Bauer D."/>
            <person name="Andreopoulos W."/>
            <person name="Pangilinan J."/>
            <person name="LaButti K."/>
            <person name="Riley R."/>
            <person name="Lipzen A."/>
            <person name="Clum A."/>
            <person name="Drula E."/>
            <person name="Henrissat B."/>
            <person name="Kohler A."/>
            <person name="Grigoriev I.V."/>
            <person name="Martin F.M."/>
            <person name="Hacquard S."/>
        </authorList>
    </citation>
    <scope>NUCLEOTIDE SEQUENCE [LARGE SCALE GENOMIC DNA]</scope>
    <source>
        <strain evidence="6 7">MPI-CAGE-CH-0241</strain>
    </source>
</reference>
<dbReference type="InterPro" id="IPR036770">
    <property type="entry name" value="Ankyrin_rpt-contain_sf"/>
</dbReference>
<evidence type="ECO:0000259" key="5">
    <source>
        <dbReference type="Pfam" id="PF24883"/>
    </source>
</evidence>
<dbReference type="InterPro" id="IPR002110">
    <property type="entry name" value="Ankyrin_rpt"/>
</dbReference>
<evidence type="ECO:0000313" key="6">
    <source>
        <dbReference type="EMBL" id="KAH6898864.1"/>
    </source>
</evidence>
<dbReference type="Pfam" id="PF22939">
    <property type="entry name" value="WHD_GPIID"/>
    <property type="match status" value="1"/>
</dbReference>
<dbReference type="AlphaFoldDB" id="A0A9P9AWN7"/>
<dbReference type="InterPro" id="IPR027417">
    <property type="entry name" value="P-loop_NTPase"/>
</dbReference>
<dbReference type="PANTHER" id="PTHR24173:SF74">
    <property type="entry name" value="ANKYRIN REPEAT DOMAIN-CONTAINING PROTEIN 16"/>
    <property type="match status" value="1"/>
</dbReference>